<dbReference type="NCBIfam" id="TIGR01068">
    <property type="entry name" value="thioredoxin"/>
    <property type="match status" value="1"/>
</dbReference>
<evidence type="ECO:0000256" key="3">
    <source>
        <dbReference type="ARBA" id="ARBA00022982"/>
    </source>
</evidence>
<organism evidence="11 12">
    <name type="scientific">candidate division WWE3 bacterium CG_4_10_14_0_2_um_filter_42_8</name>
    <dbReference type="NCBI Taxonomy" id="1975074"/>
    <lineage>
        <taxon>Bacteria</taxon>
        <taxon>Katanobacteria</taxon>
    </lineage>
</organism>
<dbReference type="CDD" id="cd02947">
    <property type="entry name" value="TRX_family"/>
    <property type="match status" value="1"/>
</dbReference>
<evidence type="ECO:0000256" key="5">
    <source>
        <dbReference type="ARBA" id="ARBA00023284"/>
    </source>
</evidence>
<dbReference type="PANTHER" id="PTHR45663">
    <property type="entry name" value="GEO12009P1"/>
    <property type="match status" value="1"/>
</dbReference>
<comment type="caution">
    <text evidence="11">The sequence shown here is derived from an EMBL/GenBank/DDBJ whole genome shotgun (WGS) entry which is preliminary data.</text>
</comment>
<dbReference type="AlphaFoldDB" id="A0A2M7TB45"/>
<evidence type="ECO:0000259" key="10">
    <source>
        <dbReference type="PROSITE" id="PS51352"/>
    </source>
</evidence>
<dbReference type="PROSITE" id="PS51352">
    <property type="entry name" value="THIOREDOXIN_2"/>
    <property type="match status" value="1"/>
</dbReference>
<feature type="site" description="Contributes to redox potential value" evidence="8">
    <location>
        <position position="31"/>
    </location>
</feature>
<evidence type="ECO:0000256" key="4">
    <source>
        <dbReference type="ARBA" id="ARBA00023157"/>
    </source>
</evidence>
<accession>A0A2M7TB45</accession>
<dbReference type="Pfam" id="PF00085">
    <property type="entry name" value="Thioredoxin"/>
    <property type="match status" value="1"/>
</dbReference>
<name>A0A2M7TB45_UNCKA</name>
<sequence length="108" mass="12086">MVEITLTDQNFKDEIAKNKLILVDFWAVWCPPCQMLGPIVEEVAKEVEGQATVGKLNVDENPQTAADFKVMSIPTVILFKDGKVFEQAVGLRNKEYYLGLVKKARSGK</sequence>
<dbReference type="InterPro" id="IPR005746">
    <property type="entry name" value="Thioredoxin"/>
</dbReference>
<dbReference type="GO" id="GO:0015035">
    <property type="term" value="F:protein-disulfide reductase activity"/>
    <property type="evidence" value="ECO:0007669"/>
    <property type="project" value="UniProtKB-UniRule"/>
</dbReference>
<evidence type="ECO:0000256" key="9">
    <source>
        <dbReference type="PIRSR" id="PIRSR000077-4"/>
    </source>
</evidence>
<evidence type="ECO:0000256" key="2">
    <source>
        <dbReference type="ARBA" id="ARBA00022448"/>
    </source>
</evidence>
<dbReference type="FunFam" id="3.40.30.10:FF:000001">
    <property type="entry name" value="Thioredoxin"/>
    <property type="match status" value="1"/>
</dbReference>
<feature type="active site" description="Nucleophile" evidence="8">
    <location>
        <position position="33"/>
    </location>
</feature>
<keyword evidence="4 9" id="KW-1015">Disulfide bond</keyword>
<dbReference type="PROSITE" id="PS00194">
    <property type="entry name" value="THIOREDOXIN_1"/>
    <property type="match status" value="1"/>
</dbReference>
<gene>
    <name evidence="11" type="primary">trxA</name>
    <name evidence="11" type="ORF">COY34_03130</name>
</gene>
<dbReference type="Proteomes" id="UP000230970">
    <property type="component" value="Unassembled WGS sequence"/>
</dbReference>
<dbReference type="PIRSF" id="PIRSF000077">
    <property type="entry name" value="Thioredoxin"/>
    <property type="match status" value="1"/>
</dbReference>
<proteinExistence type="inferred from homology"/>
<feature type="site" description="Contributes to redox potential value" evidence="8">
    <location>
        <position position="32"/>
    </location>
</feature>
<evidence type="ECO:0000256" key="6">
    <source>
        <dbReference type="NCBIfam" id="TIGR01068"/>
    </source>
</evidence>
<dbReference type="PRINTS" id="PR00421">
    <property type="entry name" value="THIOREDOXIN"/>
</dbReference>
<evidence type="ECO:0000313" key="11">
    <source>
        <dbReference type="EMBL" id="PIZ42254.1"/>
    </source>
</evidence>
<protein>
    <recommendedName>
        <fullName evidence="6 7">Thioredoxin</fullName>
    </recommendedName>
</protein>
<dbReference type="InterPro" id="IPR017937">
    <property type="entry name" value="Thioredoxin_CS"/>
</dbReference>
<evidence type="ECO:0000256" key="1">
    <source>
        <dbReference type="ARBA" id="ARBA00008987"/>
    </source>
</evidence>
<keyword evidence="5 9" id="KW-0676">Redox-active center</keyword>
<dbReference type="EMBL" id="PFNJ01000077">
    <property type="protein sequence ID" value="PIZ42254.1"/>
    <property type="molecule type" value="Genomic_DNA"/>
</dbReference>
<feature type="disulfide bond" description="Redox-active" evidence="9">
    <location>
        <begin position="30"/>
        <end position="33"/>
    </location>
</feature>
<evidence type="ECO:0000256" key="7">
    <source>
        <dbReference type="PIRNR" id="PIRNR000077"/>
    </source>
</evidence>
<feature type="active site" description="Nucleophile" evidence="8">
    <location>
        <position position="30"/>
    </location>
</feature>
<keyword evidence="3" id="KW-0249">Electron transport</keyword>
<keyword evidence="2" id="KW-0813">Transport</keyword>
<dbReference type="InterPro" id="IPR013766">
    <property type="entry name" value="Thioredoxin_domain"/>
</dbReference>
<dbReference type="SUPFAM" id="SSF52833">
    <property type="entry name" value="Thioredoxin-like"/>
    <property type="match status" value="1"/>
</dbReference>
<dbReference type="GO" id="GO:0045454">
    <property type="term" value="P:cell redox homeostasis"/>
    <property type="evidence" value="ECO:0007669"/>
    <property type="project" value="TreeGrafter"/>
</dbReference>
<comment type="similarity">
    <text evidence="1 7">Belongs to the thioredoxin family.</text>
</comment>
<evidence type="ECO:0000256" key="8">
    <source>
        <dbReference type="PIRSR" id="PIRSR000077-1"/>
    </source>
</evidence>
<dbReference type="InterPro" id="IPR036249">
    <property type="entry name" value="Thioredoxin-like_sf"/>
</dbReference>
<feature type="domain" description="Thioredoxin" evidence="10">
    <location>
        <begin position="1"/>
        <end position="106"/>
    </location>
</feature>
<evidence type="ECO:0000313" key="12">
    <source>
        <dbReference type="Proteomes" id="UP000230970"/>
    </source>
</evidence>
<dbReference type="PANTHER" id="PTHR45663:SF11">
    <property type="entry name" value="GEO12009P1"/>
    <property type="match status" value="1"/>
</dbReference>
<dbReference type="GO" id="GO:0005829">
    <property type="term" value="C:cytosol"/>
    <property type="evidence" value="ECO:0007669"/>
    <property type="project" value="TreeGrafter"/>
</dbReference>
<reference evidence="12" key="1">
    <citation type="submission" date="2017-09" db="EMBL/GenBank/DDBJ databases">
        <title>Depth-based differentiation of microbial function through sediment-hosted aquifers and enrichment of novel symbionts in the deep terrestrial subsurface.</title>
        <authorList>
            <person name="Probst A.J."/>
            <person name="Ladd B."/>
            <person name="Jarett J.K."/>
            <person name="Geller-Mcgrath D.E."/>
            <person name="Sieber C.M.K."/>
            <person name="Emerson J.B."/>
            <person name="Anantharaman K."/>
            <person name="Thomas B.C."/>
            <person name="Malmstrom R."/>
            <person name="Stieglmeier M."/>
            <person name="Klingl A."/>
            <person name="Woyke T."/>
            <person name="Ryan C.M."/>
            <person name="Banfield J.F."/>
        </authorList>
    </citation>
    <scope>NUCLEOTIDE SEQUENCE [LARGE SCALE GENOMIC DNA]</scope>
</reference>
<feature type="site" description="Deprotonates C-terminal active site Cys" evidence="8">
    <location>
        <position position="24"/>
    </location>
</feature>
<dbReference type="Gene3D" id="3.40.30.10">
    <property type="entry name" value="Glutaredoxin"/>
    <property type="match status" value="1"/>
</dbReference>